<feature type="domain" description="Pacifastin" evidence="9">
    <location>
        <begin position="35"/>
        <end position="70"/>
    </location>
</feature>
<dbReference type="PROSITE" id="PS51446">
    <property type="entry name" value="PACIFASTIN"/>
    <property type="match status" value="3"/>
</dbReference>
<proteinExistence type="inferred from homology"/>
<comment type="subcellular location">
    <subcellularLocation>
        <location evidence="1">Secreted</location>
    </subcellularLocation>
</comment>
<feature type="disulfide bond" evidence="7">
    <location>
        <begin position="94"/>
        <end position="109"/>
    </location>
</feature>
<evidence type="ECO:0000259" key="9">
    <source>
        <dbReference type="PROSITE" id="PS51446"/>
    </source>
</evidence>
<dbReference type="SUPFAM" id="SSF57283">
    <property type="entry name" value="PMP inhibitors"/>
    <property type="match status" value="3"/>
</dbReference>
<reference evidence="10 11" key="1">
    <citation type="journal article" date="2024" name="bioRxiv">
        <title>A reference genome for Trichogramma kaykai: A tiny desert-dwelling parasitoid wasp with competing sex-ratio distorters.</title>
        <authorList>
            <person name="Culotta J."/>
            <person name="Lindsey A.R."/>
        </authorList>
    </citation>
    <scope>NUCLEOTIDE SEQUENCE [LARGE SCALE GENOMIC DNA]</scope>
    <source>
        <strain evidence="10 11">KSX58</strain>
    </source>
</reference>
<comment type="similarity">
    <text evidence="6 7">Belongs to the protease inhibitor I19 family.</text>
</comment>
<feature type="signal peptide" evidence="8">
    <location>
        <begin position="1"/>
        <end position="20"/>
    </location>
</feature>
<feature type="domain" description="Pacifastin" evidence="9">
    <location>
        <begin position="91"/>
        <end position="126"/>
    </location>
</feature>
<keyword evidence="11" id="KW-1185">Reference proteome</keyword>
<feature type="chain" id="PRO_5044809054" description="Pacifastin domain-containing protein" evidence="8">
    <location>
        <begin position="21"/>
        <end position="191"/>
    </location>
</feature>
<organism evidence="10 11">
    <name type="scientific">Trichogramma kaykai</name>
    <dbReference type="NCBI Taxonomy" id="54128"/>
    <lineage>
        <taxon>Eukaryota</taxon>
        <taxon>Metazoa</taxon>
        <taxon>Ecdysozoa</taxon>
        <taxon>Arthropoda</taxon>
        <taxon>Hexapoda</taxon>
        <taxon>Insecta</taxon>
        <taxon>Pterygota</taxon>
        <taxon>Neoptera</taxon>
        <taxon>Endopterygota</taxon>
        <taxon>Hymenoptera</taxon>
        <taxon>Apocrita</taxon>
        <taxon>Proctotrupomorpha</taxon>
        <taxon>Chalcidoidea</taxon>
        <taxon>Trichogrammatidae</taxon>
        <taxon>Trichogramma</taxon>
    </lineage>
</organism>
<sequence length="191" mass="21346">MKRAFFIFLIVASISELSITISFAATFGESNGVEKKICEPKSTFKNYCNICFCSDDGLTADCSRKFCDPNVWNADGTRRPLAPLSLYKSLKQVCKPNSPFKMDCNYCTCSDDGTKFACTRIACPKGYTGGNLFKKSAVHKRVAGPAQVCEPNQGFKLDCNHCRCNSLGTKYMCTKMLCPRYNWNEDDAMIF</sequence>
<evidence type="ECO:0000313" key="11">
    <source>
        <dbReference type="Proteomes" id="UP001627154"/>
    </source>
</evidence>
<evidence type="ECO:0000256" key="4">
    <source>
        <dbReference type="ARBA" id="ARBA00022900"/>
    </source>
</evidence>
<feature type="disulfide bond" evidence="7">
    <location>
        <begin position="149"/>
        <end position="164"/>
    </location>
</feature>
<evidence type="ECO:0000256" key="7">
    <source>
        <dbReference type="PROSITE-ProRule" id="PRU00776"/>
    </source>
</evidence>
<evidence type="ECO:0000256" key="6">
    <source>
        <dbReference type="ARBA" id="ARBA00029459"/>
    </source>
</evidence>
<keyword evidence="4 7" id="KW-0722">Serine protease inhibitor</keyword>
<dbReference type="Proteomes" id="UP001627154">
    <property type="component" value="Unassembled WGS sequence"/>
</dbReference>
<dbReference type="GO" id="GO:0004867">
    <property type="term" value="F:serine-type endopeptidase inhibitor activity"/>
    <property type="evidence" value="ECO:0007669"/>
    <property type="project" value="UniProtKB-UniRule"/>
</dbReference>
<evidence type="ECO:0000256" key="5">
    <source>
        <dbReference type="ARBA" id="ARBA00023157"/>
    </source>
</evidence>
<keyword evidence="8" id="KW-0732">Signal</keyword>
<comment type="caution">
    <text evidence="10">The sequence shown here is derived from an EMBL/GenBank/DDBJ whole genome shotgun (WGS) entry which is preliminary data.</text>
</comment>
<evidence type="ECO:0000256" key="2">
    <source>
        <dbReference type="ARBA" id="ARBA00022525"/>
    </source>
</evidence>
<gene>
    <name evidence="10" type="ORF">TKK_018203</name>
</gene>
<dbReference type="EMBL" id="JBJJXI010000147">
    <property type="protein sequence ID" value="KAL3386343.1"/>
    <property type="molecule type" value="Genomic_DNA"/>
</dbReference>
<keyword evidence="5 7" id="KW-1015">Disulfide bond</keyword>
<dbReference type="AlphaFoldDB" id="A0ABD2W0N8"/>
<dbReference type="GO" id="GO:0005576">
    <property type="term" value="C:extracellular region"/>
    <property type="evidence" value="ECO:0007669"/>
    <property type="project" value="UniProtKB-SubCell"/>
</dbReference>
<dbReference type="InterPro" id="IPR036201">
    <property type="entry name" value="Pacifastin_dom_sf"/>
</dbReference>
<name>A0ABD2W0N8_9HYME</name>
<keyword evidence="3 7" id="KW-0646">Protease inhibitor</keyword>
<keyword evidence="2" id="KW-0964">Secreted</keyword>
<protein>
    <recommendedName>
        <fullName evidence="9">Pacifastin domain-containing protein</fullName>
    </recommendedName>
</protein>
<dbReference type="Pfam" id="PF05375">
    <property type="entry name" value="Pacifastin_I"/>
    <property type="match status" value="3"/>
</dbReference>
<evidence type="ECO:0000313" key="10">
    <source>
        <dbReference type="EMBL" id="KAL3386343.1"/>
    </source>
</evidence>
<comment type="caution">
    <text evidence="7">Lacks conserved residue(s) required for the propagation of feature annotation.</text>
</comment>
<feature type="site" description="Reactive bond" evidence="7">
    <location>
        <begin position="64"/>
        <end position="65"/>
    </location>
</feature>
<accession>A0ABD2W0N8</accession>
<evidence type="ECO:0000256" key="1">
    <source>
        <dbReference type="ARBA" id="ARBA00004613"/>
    </source>
</evidence>
<evidence type="ECO:0000256" key="8">
    <source>
        <dbReference type="SAM" id="SignalP"/>
    </source>
</evidence>
<feature type="disulfide bond" evidence="7">
    <location>
        <begin position="38"/>
        <end position="53"/>
    </location>
</feature>
<feature type="domain" description="Pacifastin" evidence="9">
    <location>
        <begin position="146"/>
        <end position="181"/>
    </location>
</feature>
<evidence type="ECO:0000256" key="3">
    <source>
        <dbReference type="ARBA" id="ARBA00022690"/>
    </source>
</evidence>
<dbReference type="InterPro" id="IPR008037">
    <property type="entry name" value="Pacifastin_dom"/>
</dbReference>